<gene>
    <name evidence="1" type="ORF">DPMN_054039</name>
</gene>
<comment type="caution">
    <text evidence="1">The sequence shown here is derived from an EMBL/GenBank/DDBJ whole genome shotgun (WGS) entry which is preliminary data.</text>
</comment>
<dbReference type="EMBL" id="JAIWYP010000012">
    <property type="protein sequence ID" value="KAH3728092.1"/>
    <property type="molecule type" value="Genomic_DNA"/>
</dbReference>
<accession>A0A9D4CP70</accession>
<name>A0A9D4CP70_DREPO</name>
<sequence>MDLFAKALAVFGLTVSLKEPNISGQDTNNLPCIKIGDYTLQVIDDLGLPSAESCPSMLSFVSASERLRLTCSDCQRGSGKISVLQ</sequence>
<dbReference type="AlphaFoldDB" id="A0A9D4CP70"/>
<organism evidence="1 2">
    <name type="scientific">Dreissena polymorpha</name>
    <name type="common">Zebra mussel</name>
    <name type="synonym">Mytilus polymorpha</name>
    <dbReference type="NCBI Taxonomy" id="45954"/>
    <lineage>
        <taxon>Eukaryota</taxon>
        <taxon>Metazoa</taxon>
        <taxon>Spiralia</taxon>
        <taxon>Lophotrochozoa</taxon>
        <taxon>Mollusca</taxon>
        <taxon>Bivalvia</taxon>
        <taxon>Autobranchia</taxon>
        <taxon>Heteroconchia</taxon>
        <taxon>Euheterodonta</taxon>
        <taxon>Imparidentia</taxon>
        <taxon>Neoheterodontei</taxon>
        <taxon>Myida</taxon>
        <taxon>Dreissenoidea</taxon>
        <taxon>Dreissenidae</taxon>
        <taxon>Dreissena</taxon>
    </lineage>
</organism>
<protein>
    <submittedName>
        <fullName evidence="1">Uncharacterized protein</fullName>
    </submittedName>
</protein>
<reference evidence="1" key="2">
    <citation type="submission" date="2020-11" db="EMBL/GenBank/DDBJ databases">
        <authorList>
            <person name="McCartney M.A."/>
            <person name="Auch B."/>
            <person name="Kono T."/>
            <person name="Mallez S."/>
            <person name="Becker A."/>
            <person name="Gohl D.M."/>
            <person name="Silverstein K.A.T."/>
            <person name="Koren S."/>
            <person name="Bechman K.B."/>
            <person name="Herman A."/>
            <person name="Abrahante J.E."/>
            <person name="Garbe J."/>
        </authorList>
    </citation>
    <scope>NUCLEOTIDE SEQUENCE</scope>
    <source>
        <strain evidence="1">Duluth1</strain>
        <tissue evidence="1">Whole animal</tissue>
    </source>
</reference>
<dbReference type="Proteomes" id="UP000828390">
    <property type="component" value="Unassembled WGS sequence"/>
</dbReference>
<proteinExistence type="predicted"/>
<evidence type="ECO:0000313" key="2">
    <source>
        <dbReference type="Proteomes" id="UP000828390"/>
    </source>
</evidence>
<evidence type="ECO:0000313" key="1">
    <source>
        <dbReference type="EMBL" id="KAH3728092.1"/>
    </source>
</evidence>
<reference evidence="1" key="1">
    <citation type="journal article" date="2019" name="bioRxiv">
        <title>The Genome of the Zebra Mussel, Dreissena polymorpha: A Resource for Invasive Species Research.</title>
        <authorList>
            <person name="McCartney M.A."/>
            <person name="Auch B."/>
            <person name="Kono T."/>
            <person name="Mallez S."/>
            <person name="Zhang Y."/>
            <person name="Obille A."/>
            <person name="Becker A."/>
            <person name="Abrahante J.E."/>
            <person name="Garbe J."/>
            <person name="Badalamenti J.P."/>
            <person name="Herman A."/>
            <person name="Mangelson H."/>
            <person name="Liachko I."/>
            <person name="Sullivan S."/>
            <person name="Sone E.D."/>
            <person name="Koren S."/>
            <person name="Silverstein K.A.T."/>
            <person name="Beckman K.B."/>
            <person name="Gohl D.M."/>
        </authorList>
    </citation>
    <scope>NUCLEOTIDE SEQUENCE</scope>
    <source>
        <strain evidence="1">Duluth1</strain>
        <tissue evidence="1">Whole animal</tissue>
    </source>
</reference>
<keyword evidence="2" id="KW-1185">Reference proteome</keyword>